<protein>
    <submittedName>
        <fullName evidence="3">Sulfoacetaldehyde dehydrogenase</fullName>
    </submittedName>
</protein>
<dbReference type="Proteomes" id="UP000229366">
    <property type="component" value="Unassembled WGS sequence"/>
</dbReference>
<dbReference type="AlphaFoldDB" id="A0A2M8VZ45"/>
<evidence type="ECO:0000313" key="4">
    <source>
        <dbReference type="Proteomes" id="UP000229366"/>
    </source>
</evidence>
<dbReference type="Pfam" id="PF00171">
    <property type="entry name" value="Aldedh"/>
    <property type="match status" value="1"/>
</dbReference>
<dbReference type="NCBIfam" id="NF047625">
    <property type="entry name" value="AcylSulfactDhSauS"/>
    <property type="match status" value="1"/>
</dbReference>
<gene>
    <name evidence="3" type="ORF">B0G85_0506</name>
</gene>
<dbReference type="InterPro" id="IPR016162">
    <property type="entry name" value="Ald_DH_N"/>
</dbReference>
<dbReference type="OrthoDB" id="9815791at2"/>
<dbReference type="SUPFAM" id="SSF53720">
    <property type="entry name" value="ALDH-like"/>
    <property type="match status" value="1"/>
</dbReference>
<dbReference type="CDD" id="cd07122">
    <property type="entry name" value="ALDH_F20_ACDH"/>
    <property type="match status" value="1"/>
</dbReference>
<keyword evidence="4" id="KW-1185">Reference proteome</keyword>
<dbReference type="EMBL" id="PGTX01000001">
    <property type="protein sequence ID" value="PJI83114.1"/>
    <property type="molecule type" value="Genomic_DNA"/>
</dbReference>
<feature type="domain" description="Aldehyde dehydrogenase" evidence="2">
    <location>
        <begin position="4"/>
        <end position="263"/>
    </location>
</feature>
<sequence length="468" mass="50284">MTPVESIVEKGRAAQKVYEQFSQAQVDLVVEAVAWAILEPKRNQELAELAVKDTGLGDVADKFKKNFRKTLGLVRDLSHAKTVGVISEDLKTGLTEYGRPVGVVAAITPSTNPGATPINKILNALKCRNAVVVAPSPKGMSTCARLLEFVHHQLDQVNAPRDLVQMLPSPITKDSTNELMRLADLVVATGSQANIRAAYTCGTPAFGVGAGNVLVIIDEYAELASAANKILISKTFDNATSCSSENGVVICAPVYDQAIAALEAVGGLMLDVADKKRLHEVMFYNGKLTSTLTAQSPAVIAERAQLQNPKAKSAKFFMVEEEGFGPSAPFSGEKLSPVLTVWKVENFESAKSLISNVYSFQGAGHSVGLHTSQSGDIMESRAASLAQQLPVARIIVNQAHTVATGGSFENGLPFSLSMGCGTWGKNNFSDNMTYRHYLNITRVVRPIAEKVPKVEDLLKGYFSRFPQS</sequence>
<dbReference type="Gene3D" id="3.40.605.10">
    <property type="entry name" value="Aldehyde Dehydrogenase, Chain A, domain 1"/>
    <property type="match status" value="1"/>
</dbReference>
<evidence type="ECO:0000259" key="2">
    <source>
        <dbReference type="Pfam" id="PF00171"/>
    </source>
</evidence>
<comment type="caution">
    <text evidence="3">The sequence shown here is derived from an EMBL/GenBank/DDBJ whole genome shotgun (WGS) entry which is preliminary data.</text>
</comment>
<dbReference type="GO" id="GO:0016620">
    <property type="term" value="F:oxidoreductase activity, acting on the aldehyde or oxo group of donors, NAD or NADP as acceptor"/>
    <property type="evidence" value="ECO:0007669"/>
    <property type="project" value="InterPro"/>
</dbReference>
<dbReference type="Gene3D" id="3.40.309.10">
    <property type="entry name" value="Aldehyde Dehydrogenase, Chain A, domain 2"/>
    <property type="match status" value="1"/>
</dbReference>
<dbReference type="InterPro" id="IPR016161">
    <property type="entry name" value="Ald_DH/histidinol_DH"/>
</dbReference>
<accession>A0A2M8VZ45</accession>
<dbReference type="InterPro" id="IPR016163">
    <property type="entry name" value="Ald_DH_C"/>
</dbReference>
<name>A0A2M8VZ45_9BURK</name>
<dbReference type="PANTHER" id="PTHR11699">
    <property type="entry name" value="ALDEHYDE DEHYDROGENASE-RELATED"/>
    <property type="match status" value="1"/>
</dbReference>
<evidence type="ECO:0000313" key="3">
    <source>
        <dbReference type="EMBL" id="PJI83114.1"/>
    </source>
</evidence>
<evidence type="ECO:0000256" key="1">
    <source>
        <dbReference type="ARBA" id="ARBA00023002"/>
    </source>
</evidence>
<proteinExistence type="predicted"/>
<reference evidence="3 4" key="1">
    <citation type="submission" date="2017-11" db="EMBL/GenBank/DDBJ databases">
        <title>Genomic Encyclopedia of Type Strains, Phase III (KMG-III): the genomes of soil and plant-associated and newly described type strains.</title>
        <authorList>
            <person name="Whitman W."/>
        </authorList>
    </citation>
    <scope>NUCLEOTIDE SEQUENCE [LARGE SCALE GENOMIC DNA]</scope>
    <source>
        <strain evidence="3 4">UB-Domo-W1</strain>
    </source>
</reference>
<keyword evidence="1" id="KW-0560">Oxidoreductase</keyword>
<dbReference type="InterPro" id="IPR015590">
    <property type="entry name" value="Aldehyde_DH_dom"/>
</dbReference>
<organism evidence="3 4">
    <name type="scientific">Polynucleobacter brandtiae</name>
    <dbReference type="NCBI Taxonomy" id="1938816"/>
    <lineage>
        <taxon>Bacteria</taxon>
        <taxon>Pseudomonadati</taxon>
        <taxon>Pseudomonadota</taxon>
        <taxon>Betaproteobacteria</taxon>
        <taxon>Burkholderiales</taxon>
        <taxon>Burkholderiaceae</taxon>
        <taxon>Polynucleobacter</taxon>
    </lineage>
</organism>
<dbReference type="RefSeq" id="WP_100378850.1">
    <property type="nucleotide sequence ID" value="NZ_CBCSBW010000001.1"/>
</dbReference>